<dbReference type="Gene3D" id="3.10.490.10">
    <property type="entry name" value="Gamma-glutamyl cyclotransferase-like"/>
    <property type="match status" value="1"/>
</dbReference>
<proteinExistence type="predicted"/>
<gene>
    <name evidence="2" type="ORF">BURPS1710A_3031</name>
</gene>
<dbReference type="EMBL" id="CM000832">
    <property type="protein sequence ID" value="EET08731.1"/>
    <property type="molecule type" value="Genomic_DNA"/>
</dbReference>
<sequence length="152" mass="16809">MTRRRAGSMARLKQGRKMRYVFCYGTLRAGEINDIGRAAATHGIAAPRLVGAVAVAGRLYDFGNYPGMVAGGGRDLVWGDVYAIDERLVPVLDEIEEVYPGVEGLFVRQRASVELGGRRYDCLYYPVGAHAIADKPRIESGDWVQYRRARTA</sequence>
<dbReference type="InterPro" id="IPR036568">
    <property type="entry name" value="GGCT-like_sf"/>
</dbReference>
<dbReference type="CDD" id="cd06661">
    <property type="entry name" value="GGCT_like"/>
    <property type="match status" value="1"/>
</dbReference>
<dbReference type="AlphaFoldDB" id="A0A0E1W8S3"/>
<reference evidence="2" key="1">
    <citation type="submission" date="2009-05" db="EMBL/GenBank/DDBJ databases">
        <authorList>
            <person name="Harkins D.M."/>
            <person name="DeShazer D."/>
            <person name="Woods D.E."/>
            <person name="Brinkac L.M."/>
            <person name="Brown K.A."/>
            <person name="Hung G.C."/>
            <person name="Tuanyok A."/>
            <person name="Zhang B."/>
            <person name="Nierman W.C."/>
        </authorList>
    </citation>
    <scope>NUCLEOTIDE SEQUENCE [LARGE SCALE GENOMIC DNA]</scope>
    <source>
        <strain evidence="2">1710a</strain>
    </source>
</reference>
<name>A0A0E1W8S3_BURPE</name>
<dbReference type="Pfam" id="PF06094">
    <property type="entry name" value="GGACT"/>
    <property type="match status" value="1"/>
</dbReference>
<organism evidence="2">
    <name type="scientific">Burkholderia pseudomallei 1710a</name>
    <dbReference type="NCBI Taxonomy" id="320371"/>
    <lineage>
        <taxon>Bacteria</taxon>
        <taxon>Pseudomonadati</taxon>
        <taxon>Pseudomonadota</taxon>
        <taxon>Betaproteobacteria</taxon>
        <taxon>Burkholderiales</taxon>
        <taxon>Burkholderiaceae</taxon>
        <taxon>Burkholderia</taxon>
        <taxon>pseudomallei group</taxon>
    </lineage>
</organism>
<evidence type="ECO:0000259" key="1">
    <source>
        <dbReference type="Pfam" id="PF06094"/>
    </source>
</evidence>
<dbReference type="InterPro" id="IPR009288">
    <property type="entry name" value="AIG2-like_dom"/>
</dbReference>
<dbReference type="InterPro" id="IPR013024">
    <property type="entry name" value="GGCT-like"/>
</dbReference>
<protein>
    <recommendedName>
        <fullName evidence="1">Gamma-glutamylcyclotransferase AIG2-like domain-containing protein</fullName>
    </recommendedName>
</protein>
<dbReference type="Proteomes" id="UP000001812">
    <property type="component" value="Chromosome I"/>
</dbReference>
<evidence type="ECO:0000313" key="2">
    <source>
        <dbReference type="EMBL" id="EET08731.1"/>
    </source>
</evidence>
<feature type="domain" description="Gamma-glutamylcyclotransferase AIG2-like" evidence="1">
    <location>
        <begin position="21"/>
        <end position="144"/>
    </location>
</feature>
<accession>A0A0E1W8S3</accession>
<dbReference type="HOGENOM" id="CLU_083466_3_0_4"/>
<dbReference type="SUPFAM" id="SSF110857">
    <property type="entry name" value="Gamma-glutamyl cyclotransferase-like"/>
    <property type="match status" value="1"/>
</dbReference>